<keyword evidence="2" id="KW-1185">Reference proteome</keyword>
<dbReference type="RefSeq" id="WP_377797287.1">
    <property type="nucleotide sequence ID" value="NZ_JBHSLW010000009.1"/>
</dbReference>
<reference evidence="2" key="1">
    <citation type="journal article" date="2019" name="Int. J. Syst. Evol. Microbiol.">
        <title>The Global Catalogue of Microorganisms (GCM) 10K type strain sequencing project: providing services to taxonomists for standard genome sequencing and annotation.</title>
        <authorList>
            <consortium name="The Broad Institute Genomics Platform"/>
            <consortium name="The Broad Institute Genome Sequencing Center for Infectious Disease"/>
            <person name="Wu L."/>
            <person name="Ma J."/>
        </authorList>
    </citation>
    <scope>NUCLEOTIDE SEQUENCE [LARGE SCALE GENOMIC DNA]</scope>
    <source>
        <strain evidence="2">NCAIM B.01391</strain>
    </source>
</reference>
<dbReference type="Pfam" id="PF04299">
    <property type="entry name" value="FMN_bind_2"/>
    <property type="match status" value="1"/>
</dbReference>
<dbReference type="EMBL" id="JBHSLW010000009">
    <property type="protein sequence ID" value="MFC5419504.1"/>
    <property type="molecule type" value="Genomic_DNA"/>
</dbReference>
<proteinExistence type="predicted"/>
<dbReference type="Gene3D" id="2.30.110.10">
    <property type="entry name" value="Electron Transport, Fmn-binding Protein, Chain A"/>
    <property type="match status" value="1"/>
</dbReference>
<dbReference type="Proteomes" id="UP001596053">
    <property type="component" value="Unassembled WGS sequence"/>
</dbReference>
<accession>A0ABW0IMU9</accession>
<dbReference type="InterPro" id="IPR012349">
    <property type="entry name" value="Split_barrel_FMN-bd"/>
</dbReference>
<sequence>MYTPPAFRVDDRAEIHAMMRASRLATLVTATAEGLLATPLPLILAPEEGEFGVLHGHLARANPQWKAAAIGEAMVLFNGPDAYVTPSWYETKRETGKVVPTWNYQAVHAYGQAEFFDDPERLLEAVTRLTNLHESTRAQPWAVDDAPPEFVRAQLRGIVGLRIAITRLEGKRKMSQNRPLADRVGVAEGLAQSERPGDLAVAAMVPIES</sequence>
<dbReference type="PANTHER" id="PTHR35802">
    <property type="entry name" value="PROTEASE SYNTHASE AND SPORULATION PROTEIN PAI 2"/>
    <property type="match status" value="1"/>
</dbReference>
<dbReference type="InterPro" id="IPR007396">
    <property type="entry name" value="TR_PAI2-type"/>
</dbReference>
<comment type="caution">
    <text evidence="1">The sequence shown here is derived from an EMBL/GenBank/DDBJ whole genome shotgun (WGS) entry which is preliminary data.</text>
</comment>
<organism evidence="1 2">
    <name type="scientific">Bosea eneae</name>
    <dbReference type="NCBI Taxonomy" id="151454"/>
    <lineage>
        <taxon>Bacteria</taxon>
        <taxon>Pseudomonadati</taxon>
        <taxon>Pseudomonadota</taxon>
        <taxon>Alphaproteobacteria</taxon>
        <taxon>Hyphomicrobiales</taxon>
        <taxon>Boseaceae</taxon>
        <taxon>Bosea</taxon>
    </lineage>
</organism>
<evidence type="ECO:0000313" key="1">
    <source>
        <dbReference type="EMBL" id="MFC5419504.1"/>
    </source>
</evidence>
<dbReference type="PIRSF" id="PIRSF010372">
    <property type="entry name" value="PaiB"/>
    <property type="match status" value="1"/>
</dbReference>
<gene>
    <name evidence="1" type="ORF">ACFPOB_08010</name>
</gene>
<protein>
    <submittedName>
        <fullName evidence="1">FMN-binding negative transcriptional regulator</fullName>
    </submittedName>
</protein>
<dbReference type="PANTHER" id="PTHR35802:SF1">
    <property type="entry name" value="PROTEASE SYNTHASE AND SPORULATION PROTEIN PAI 2"/>
    <property type="match status" value="1"/>
</dbReference>
<name>A0ABW0IMU9_9HYPH</name>
<evidence type="ECO:0000313" key="2">
    <source>
        <dbReference type="Proteomes" id="UP001596053"/>
    </source>
</evidence>
<dbReference type="SUPFAM" id="SSF50475">
    <property type="entry name" value="FMN-binding split barrel"/>
    <property type="match status" value="1"/>
</dbReference>